<dbReference type="OrthoDB" id="9787292at2"/>
<accession>A0A561SUX8</accession>
<protein>
    <submittedName>
        <fullName evidence="2">Nucleoside-diphosphate-sugar epimerase</fullName>
    </submittedName>
</protein>
<dbReference type="InterPro" id="IPR001509">
    <property type="entry name" value="Epimerase_deHydtase"/>
</dbReference>
<evidence type="ECO:0000313" key="2">
    <source>
        <dbReference type="EMBL" id="TWF78665.1"/>
    </source>
</evidence>
<feature type="domain" description="NAD-dependent epimerase/dehydratase" evidence="1">
    <location>
        <begin position="4"/>
        <end position="219"/>
    </location>
</feature>
<dbReference type="InterPro" id="IPR051783">
    <property type="entry name" value="NAD(P)-dependent_oxidoreduct"/>
</dbReference>
<evidence type="ECO:0000259" key="1">
    <source>
        <dbReference type="Pfam" id="PF01370"/>
    </source>
</evidence>
<keyword evidence="3" id="KW-1185">Reference proteome</keyword>
<evidence type="ECO:0000313" key="3">
    <source>
        <dbReference type="Proteomes" id="UP000321261"/>
    </source>
</evidence>
<dbReference type="Proteomes" id="UP000321261">
    <property type="component" value="Unassembled WGS sequence"/>
</dbReference>
<organism evidence="2 3">
    <name type="scientific">Pseudonocardia hierapolitana</name>
    <dbReference type="NCBI Taxonomy" id="1128676"/>
    <lineage>
        <taxon>Bacteria</taxon>
        <taxon>Bacillati</taxon>
        <taxon>Actinomycetota</taxon>
        <taxon>Actinomycetes</taxon>
        <taxon>Pseudonocardiales</taxon>
        <taxon>Pseudonocardiaceae</taxon>
        <taxon>Pseudonocardia</taxon>
    </lineage>
</organism>
<sequence>MTRILLAGSTGVVGRRLVPLLVENGHHVTALTRRPEHVPALRAAGADPAVVDVKDAVALAATVRDVAPEVVVHQLTDLGAADLSANAELRVTGTRNLVDAALAAGARRVVAQSIAWAYAGGDAPAGEDTPLDLDAPEPRATSVRGISALEAAVREAPAWVVLRYGMFYGPDTWFAPGGLRAADARAGRLVADGDVTSFLHVDDAAAAAVAALEWPSGAVNVCDDEPAAGRDWVPAFCEAVGAPAPPVSDAPRREWARGADNRLAREELGWMPEHRSWRQGFALTGAAAR</sequence>
<dbReference type="Gene3D" id="3.40.50.720">
    <property type="entry name" value="NAD(P)-binding Rossmann-like Domain"/>
    <property type="match status" value="1"/>
</dbReference>
<dbReference type="PANTHER" id="PTHR48079:SF6">
    <property type="entry name" value="NAD(P)-BINDING DOMAIN-CONTAINING PROTEIN-RELATED"/>
    <property type="match status" value="1"/>
</dbReference>
<dbReference type="EMBL" id="VIWU01000001">
    <property type="protein sequence ID" value="TWF78665.1"/>
    <property type="molecule type" value="Genomic_DNA"/>
</dbReference>
<dbReference type="GO" id="GO:0005737">
    <property type="term" value="C:cytoplasm"/>
    <property type="evidence" value="ECO:0007669"/>
    <property type="project" value="TreeGrafter"/>
</dbReference>
<dbReference type="PANTHER" id="PTHR48079">
    <property type="entry name" value="PROTEIN YEEZ"/>
    <property type="match status" value="1"/>
</dbReference>
<dbReference type="InterPro" id="IPR036291">
    <property type="entry name" value="NAD(P)-bd_dom_sf"/>
</dbReference>
<proteinExistence type="predicted"/>
<dbReference type="RefSeq" id="WP_147257633.1">
    <property type="nucleotide sequence ID" value="NZ_VIWU01000001.1"/>
</dbReference>
<gene>
    <name evidence="2" type="ORF">FHX44_114588</name>
</gene>
<name>A0A561SUX8_9PSEU</name>
<reference evidence="2 3" key="1">
    <citation type="submission" date="2019-06" db="EMBL/GenBank/DDBJ databases">
        <title>Sequencing the genomes of 1000 actinobacteria strains.</title>
        <authorList>
            <person name="Klenk H.-P."/>
        </authorList>
    </citation>
    <scope>NUCLEOTIDE SEQUENCE [LARGE SCALE GENOMIC DNA]</scope>
    <source>
        <strain evidence="2 3">DSM 45671</strain>
    </source>
</reference>
<dbReference type="AlphaFoldDB" id="A0A561SUX8"/>
<dbReference type="GO" id="GO:0004029">
    <property type="term" value="F:aldehyde dehydrogenase (NAD+) activity"/>
    <property type="evidence" value="ECO:0007669"/>
    <property type="project" value="TreeGrafter"/>
</dbReference>
<comment type="caution">
    <text evidence="2">The sequence shown here is derived from an EMBL/GenBank/DDBJ whole genome shotgun (WGS) entry which is preliminary data.</text>
</comment>
<dbReference type="SUPFAM" id="SSF51735">
    <property type="entry name" value="NAD(P)-binding Rossmann-fold domains"/>
    <property type="match status" value="1"/>
</dbReference>
<dbReference type="Pfam" id="PF01370">
    <property type="entry name" value="Epimerase"/>
    <property type="match status" value="1"/>
</dbReference>